<proteinExistence type="predicted"/>
<keyword evidence="3" id="KW-1185">Reference proteome</keyword>
<dbReference type="PANTHER" id="PTHR47074">
    <property type="entry name" value="BNAC02G40300D PROTEIN"/>
    <property type="match status" value="1"/>
</dbReference>
<dbReference type="InterPro" id="IPR036397">
    <property type="entry name" value="RNaseH_sf"/>
</dbReference>
<name>A0A803QF32_CANSA</name>
<evidence type="ECO:0000259" key="1">
    <source>
        <dbReference type="Pfam" id="PF13456"/>
    </source>
</evidence>
<organism evidence="2 3">
    <name type="scientific">Cannabis sativa</name>
    <name type="common">Hemp</name>
    <name type="synonym">Marijuana</name>
    <dbReference type="NCBI Taxonomy" id="3483"/>
    <lineage>
        <taxon>Eukaryota</taxon>
        <taxon>Viridiplantae</taxon>
        <taxon>Streptophyta</taxon>
        <taxon>Embryophyta</taxon>
        <taxon>Tracheophyta</taxon>
        <taxon>Spermatophyta</taxon>
        <taxon>Magnoliopsida</taxon>
        <taxon>eudicotyledons</taxon>
        <taxon>Gunneridae</taxon>
        <taxon>Pentapetalae</taxon>
        <taxon>rosids</taxon>
        <taxon>fabids</taxon>
        <taxon>Rosales</taxon>
        <taxon>Cannabaceae</taxon>
        <taxon>Cannabis</taxon>
    </lineage>
</organism>
<dbReference type="Gene3D" id="3.30.420.10">
    <property type="entry name" value="Ribonuclease H-like superfamily/Ribonuclease H"/>
    <property type="match status" value="1"/>
</dbReference>
<dbReference type="InterPro" id="IPR044730">
    <property type="entry name" value="RNase_H-like_dom_plant"/>
</dbReference>
<accession>A0A803QF32</accession>
<evidence type="ECO:0000313" key="3">
    <source>
        <dbReference type="Proteomes" id="UP000596661"/>
    </source>
</evidence>
<evidence type="ECO:0000313" key="2">
    <source>
        <dbReference type="EnsemblPlants" id="cds.evm.model.09.164"/>
    </source>
</evidence>
<dbReference type="InterPro" id="IPR052929">
    <property type="entry name" value="RNase_H-like_EbsB-rel"/>
</dbReference>
<dbReference type="InterPro" id="IPR002156">
    <property type="entry name" value="RNaseH_domain"/>
</dbReference>
<reference evidence="2" key="2">
    <citation type="submission" date="2021-03" db="UniProtKB">
        <authorList>
            <consortium name="EnsemblPlants"/>
        </authorList>
    </citation>
    <scope>IDENTIFICATION</scope>
</reference>
<dbReference type="Gramene" id="evm.model.09.164">
    <property type="protein sequence ID" value="cds.evm.model.09.164"/>
    <property type="gene ID" value="evm.TU.09.164"/>
</dbReference>
<dbReference type="GO" id="GO:0003676">
    <property type="term" value="F:nucleic acid binding"/>
    <property type="evidence" value="ECO:0007669"/>
    <property type="project" value="InterPro"/>
</dbReference>
<reference evidence="2" key="1">
    <citation type="submission" date="2018-11" db="EMBL/GenBank/DDBJ databases">
        <authorList>
            <person name="Grassa J C."/>
        </authorList>
    </citation>
    <scope>NUCLEOTIDE SEQUENCE [LARGE SCALE GENOMIC DNA]</scope>
</reference>
<dbReference type="OMA" id="LEWILFP"/>
<dbReference type="Pfam" id="PF13456">
    <property type="entry name" value="RVT_3"/>
    <property type="match status" value="1"/>
</dbReference>
<dbReference type="CDD" id="cd06222">
    <property type="entry name" value="RNase_H_like"/>
    <property type="match status" value="1"/>
</dbReference>
<dbReference type="Proteomes" id="UP000596661">
    <property type="component" value="Chromosome 9"/>
</dbReference>
<dbReference type="AlphaFoldDB" id="A0A803QF32"/>
<dbReference type="PANTHER" id="PTHR47074:SF11">
    <property type="entry name" value="REVERSE TRANSCRIPTASE-LIKE PROTEIN"/>
    <property type="match status" value="1"/>
</dbReference>
<dbReference type="GO" id="GO:0004523">
    <property type="term" value="F:RNA-DNA hybrid ribonuclease activity"/>
    <property type="evidence" value="ECO:0007669"/>
    <property type="project" value="InterPro"/>
</dbReference>
<sequence length="291" mass="32784">MVGLSGPMGPMMDPSDCKRLQLLFGNNSACVFCDNESDSLEHLFFHCPVARFCWFRSSWGIRSDLFHFDSPREILEWILFPPFADRVDITQFTMFAALLCYQLWLARNRCFHEGVREPPEVIFKFVLQSVSSYDPKACADLPMMVPCISPSVDLGIGNRVNVFVDAAVRDNLSYYAVIVLDCWGKVIEAYAGKEKVLSPLEAETRAILNASLRCVSCGWPDVMIFSDCKIAVDAILARQVPSWKLYPTFLQVFNLFSSSSSCSICWVPRVNNEAAHKLAAWAASKSYCGFF</sequence>
<dbReference type="InterPro" id="IPR012337">
    <property type="entry name" value="RNaseH-like_sf"/>
</dbReference>
<feature type="domain" description="RNase H type-1" evidence="1">
    <location>
        <begin position="165"/>
        <end position="282"/>
    </location>
</feature>
<dbReference type="SUPFAM" id="SSF53098">
    <property type="entry name" value="Ribonuclease H-like"/>
    <property type="match status" value="1"/>
</dbReference>
<dbReference type="EnsemblPlants" id="evm.model.09.164">
    <property type="protein sequence ID" value="cds.evm.model.09.164"/>
    <property type="gene ID" value="evm.TU.09.164"/>
</dbReference>
<dbReference type="EMBL" id="UZAU01000718">
    <property type="status" value="NOT_ANNOTATED_CDS"/>
    <property type="molecule type" value="Genomic_DNA"/>
</dbReference>
<protein>
    <recommendedName>
        <fullName evidence="1">RNase H type-1 domain-containing protein</fullName>
    </recommendedName>
</protein>